<evidence type="ECO:0000256" key="2">
    <source>
        <dbReference type="ARBA" id="ARBA00047375"/>
    </source>
</evidence>
<dbReference type="InterPro" id="IPR012392">
    <property type="entry name" value="3-ktacl-CoA_syn"/>
</dbReference>
<keyword evidence="3" id="KW-1133">Transmembrane helix</keyword>
<dbReference type="GO" id="GO:0006633">
    <property type="term" value="P:fatty acid biosynthetic process"/>
    <property type="evidence" value="ECO:0007669"/>
    <property type="project" value="InterPro"/>
</dbReference>
<feature type="transmembrane region" description="Helical" evidence="3">
    <location>
        <begin position="12"/>
        <end position="31"/>
    </location>
</feature>
<feature type="transmembrane region" description="Helical" evidence="3">
    <location>
        <begin position="51"/>
        <end position="71"/>
    </location>
</feature>
<keyword evidence="3" id="KW-0812">Transmembrane</keyword>
<accession>A0A1C8AXD5</accession>
<dbReference type="EMBL" id="JX898756">
    <property type="protein sequence ID" value="AGR03733.1"/>
    <property type="molecule type" value="Genomic_DNA"/>
</dbReference>
<gene>
    <name evidence="5" type="primary">FAE1</name>
</gene>
<keyword evidence="3" id="KW-0472">Membrane</keyword>
<evidence type="ECO:0000256" key="3">
    <source>
        <dbReference type="SAM" id="Phobius"/>
    </source>
</evidence>
<organism evidence="5">
    <name type="scientific">Lepidium didymum</name>
    <dbReference type="NCBI Taxonomy" id="398450"/>
    <lineage>
        <taxon>Eukaryota</taxon>
        <taxon>Viridiplantae</taxon>
        <taxon>Streptophyta</taxon>
        <taxon>Embryophyta</taxon>
        <taxon>Tracheophyta</taxon>
        <taxon>Spermatophyta</taxon>
        <taxon>Magnoliopsida</taxon>
        <taxon>eudicotyledons</taxon>
        <taxon>Gunneridae</taxon>
        <taxon>Pentapetalae</taxon>
        <taxon>rosids</taxon>
        <taxon>malvids</taxon>
        <taxon>Brassicales</taxon>
        <taxon>Brassicaceae</taxon>
        <taxon>Lepidieae</taxon>
        <taxon>Lepidium</taxon>
    </lineage>
</organism>
<dbReference type="Pfam" id="PF08392">
    <property type="entry name" value="FAE1_CUT1_RppA"/>
    <property type="match status" value="1"/>
</dbReference>
<evidence type="ECO:0000256" key="1">
    <source>
        <dbReference type="ARBA" id="ARBA00023315"/>
    </source>
</evidence>
<dbReference type="PANTHER" id="PTHR31561">
    <property type="entry name" value="3-KETOACYL-COA SYNTHASE"/>
    <property type="match status" value="1"/>
</dbReference>
<dbReference type="SUPFAM" id="SSF53901">
    <property type="entry name" value="Thiolase-like"/>
    <property type="match status" value="1"/>
</dbReference>
<keyword evidence="1" id="KW-0808">Transferase</keyword>
<dbReference type="AlphaFoldDB" id="A0A1C8AXD5"/>
<protein>
    <submittedName>
        <fullName evidence="5">Truncated beta-ketoacyl-CoA synthase</fullName>
    </submittedName>
</protein>
<evidence type="ECO:0000313" key="5">
    <source>
        <dbReference type="EMBL" id="AGR03733.1"/>
    </source>
</evidence>
<dbReference type="InterPro" id="IPR016039">
    <property type="entry name" value="Thiolase-like"/>
</dbReference>
<sequence>MTSVNVKLLYRYALTNFFNLCLFPLTAFLAGKASKLTVNDLYHFYSHLQQNVVTVSVVFAFIVFGSVLYIVTRPKPVYLVDYSCYLPPPHLKVSISKVIDIFYQIRKVDPLRNVACDDSSSLDFVRKIQERSGLGNETYGPEGLIDVPPRKTFAAAREETEQVIIGAIEIYLRIPKLTLEKLVYLW</sequence>
<comment type="catalytic activity">
    <reaction evidence="2">
        <text>a very-long-chain acyl-CoA + malonyl-CoA + H(+) = a very-long-chain 3-oxoacyl-CoA + CO2 + CoA</text>
        <dbReference type="Rhea" id="RHEA:32727"/>
        <dbReference type="ChEBI" id="CHEBI:15378"/>
        <dbReference type="ChEBI" id="CHEBI:16526"/>
        <dbReference type="ChEBI" id="CHEBI:57287"/>
        <dbReference type="ChEBI" id="CHEBI:57384"/>
        <dbReference type="ChEBI" id="CHEBI:90725"/>
        <dbReference type="ChEBI" id="CHEBI:90736"/>
        <dbReference type="EC" id="2.3.1.199"/>
    </reaction>
</comment>
<reference evidence="5" key="1">
    <citation type="submission" date="2012-09" db="EMBL/GenBank/DDBJ databases">
        <title>Cloning and Functional Characterization of FAE1 Genes in 10 Crucifer Species.</title>
        <authorList>
            <person name="Sun X."/>
            <person name="Hang Y."/>
            <person name="Pang H."/>
        </authorList>
    </citation>
    <scope>NUCLEOTIDE SEQUENCE</scope>
</reference>
<dbReference type="InterPro" id="IPR013601">
    <property type="entry name" value="FAE1_typ3_polyketide_synth"/>
</dbReference>
<dbReference type="GO" id="GO:0016020">
    <property type="term" value="C:membrane"/>
    <property type="evidence" value="ECO:0007669"/>
    <property type="project" value="InterPro"/>
</dbReference>
<keyword evidence="1" id="KW-0012">Acyltransferase</keyword>
<proteinExistence type="predicted"/>
<name>A0A1C8AXD5_9BRAS</name>
<feature type="domain" description="FAE" evidence="4">
    <location>
        <begin position="69"/>
        <end position="173"/>
    </location>
</feature>
<dbReference type="GO" id="GO:0009922">
    <property type="term" value="F:fatty acid elongase activity"/>
    <property type="evidence" value="ECO:0007669"/>
    <property type="project" value="UniProtKB-EC"/>
</dbReference>
<evidence type="ECO:0000259" key="4">
    <source>
        <dbReference type="Pfam" id="PF08392"/>
    </source>
</evidence>